<sequence>MPTAPTVNLTGVDVTLVAPRPIAALAMILTENDLKQMGQAAAWVKSAGALRACWPEDVAWPARPRPLPWSVGLRVEEWGAGIFDGLISAGVSPAKLLDVGGVAREWCAACLPTEPEVAAAEDFSEAPED</sequence>
<name>A0A0F7L6J0_9VIRU</name>
<accession>A0A0F7L6J0</accession>
<reference evidence="1" key="1">
    <citation type="journal article" date="2015" name="Front. Microbiol.">
        <title>Combining genomic sequencing methods to explore viral diversity and reveal potential virus-host interactions.</title>
        <authorList>
            <person name="Chow C.E."/>
            <person name="Winget D.M."/>
            <person name="White R.A.III."/>
            <person name="Hallam S.J."/>
            <person name="Suttle C.A."/>
        </authorList>
    </citation>
    <scope>NUCLEOTIDE SEQUENCE</scope>
    <source>
        <strain evidence="1">Anoxic2_5</strain>
    </source>
</reference>
<evidence type="ECO:0000313" key="1">
    <source>
        <dbReference type="EMBL" id="AKH47183.1"/>
    </source>
</evidence>
<proteinExistence type="predicted"/>
<reference evidence="1" key="2">
    <citation type="submission" date="2015-03" db="EMBL/GenBank/DDBJ databases">
        <authorList>
            <person name="Chow C.-E.T."/>
            <person name="Winget D.M."/>
            <person name="White R.A.III."/>
            <person name="Hallam S.J."/>
            <person name="Suttle C.A."/>
        </authorList>
    </citation>
    <scope>NUCLEOTIDE SEQUENCE</scope>
    <source>
        <strain evidence="1">Anoxic2_5</strain>
    </source>
</reference>
<protein>
    <submittedName>
        <fullName evidence="1">Uncharacterized protein</fullName>
    </submittedName>
</protein>
<dbReference type="EMBL" id="KR029589">
    <property type="protein sequence ID" value="AKH47183.1"/>
    <property type="molecule type" value="Genomic_DNA"/>
</dbReference>
<organism evidence="1">
    <name type="scientific">uncultured marine virus</name>
    <dbReference type="NCBI Taxonomy" id="186617"/>
    <lineage>
        <taxon>Viruses</taxon>
        <taxon>environmental samples</taxon>
    </lineage>
</organism>